<feature type="compositionally biased region" description="Basic and acidic residues" evidence="1">
    <location>
        <begin position="91"/>
        <end position="104"/>
    </location>
</feature>
<dbReference type="AlphaFoldDB" id="A0A0E0FQA5"/>
<reference evidence="2" key="1">
    <citation type="submission" date="2015-04" db="UniProtKB">
        <authorList>
            <consortium name="EnsemblPlants"/>
        </authorList>
    </citation>
    <scope>IDENTIFICATION</scope>
    <source>
        <strain evidence="2">SL10</strain>
    </source>
</reference>
<evidence type="ECO:0000313" key="2">
    <source>
        <dbReference type="EnsemblPlants" id="ONIVA01G27950.1"/>
    </source>
</evidence>
<proteinExistence type="predicted"/>
<sequence length="249" mass="26346">MDGPGATASAVGQITASWWNWPDLLHSEGLGGRAASEHRDSGVVEATMWVCGRVPWIPLARPDQRRRRWWQGKSERGGRSGGVDGSSTVLEDQKSEHGVGEDHGSVFGGGSGGMWRRRRMGTTSAPAAVDGEDHGSGGWGRPRWPAVECAAATVAAEGVVLGSGRCGAADGEEVGSGSGWRSRLRRGCGGAARCQYMRGGARRSSEHRWRKGPRPDGPAHDTLFWLGPSMARPDGGRARAGPARQSCRA</sequence>
<dbReference type="HOGENOM" id="CLU_1117201_0_0_1"/>
<reference evidence="2" key="2">
    <citation type="submission" date="2018-04" db="EMBL/GenBank/DDBJ databases">
        <title>OnivRS2 (Oryza nivara Reference Sequence Version 2).</title>
        <authorList>
            <person name="Zhang J."/>
            <person name="Kudrna D."/>
            <person name="Lee S."/>
            <person name="Talag J."/>
            <person name="Rajasekar S."/>
            <person name="Welchert J."/>
            <person name="Hsing Y.-I."/>
            <person name="Wing R.A."/>
        </authorList>
    </citation>
    <scope>NUCLEOTIDE SEQUENCE [LARGE SCALE GENOMIC DNA]</scope>
</reference>
<dbReference type="Gramene" id="ONIVA01G27950.1">
    <property type="protein sequence ID" value="ONIVA01G27950.1"/>
    <property type="gene ID" value="ONIVA01G27950"/>
</dbReference>
<feature type="region of interest" description="Disordered" evidence="1">
    <location>
        <begin position="65"/>
        <end position="114"/>
    </location>
</feature>
<dbReference type="EnsemblPlants" id="ONIVA01G27950.1">
    <property type="protein sequence ID" value="ONIVA01G27950.1"/>
    <property type="gene ID" value="ONIVA01G27950"/>
</dbReference>
<feature type="region of interest" description="Disordered" evidence="1">
    <location>
        <begin position="199"/>
        <end position="249"/>
    </location>
</feature>
<feature type="compositionally biased region" description="Basic and acidic residues" evidence="1">
    <location>
        <begin position="203"/>
        <end position="219"/>
    </location>
</feature>
<evidence type="ECO:0000313" key="3">
    <source>
        <dbReference type="Proteomes" id="UP000006591"/>
    </source>
</evidence>
<organism evidence="2">
    <name type="scientific">Oryza nivara</name>
    <name type="common">Indian wild rice</name>
    <name type="synonym">Oryza sativa f. spontanea</name>
    <dbReference type="NCBI Taxonomy" id="4536"/>
    <lineage>
        <taxon>Eukaryota</taxon>
        <taxon>Viridiplantae</taxon>
        <taxon>Streptophyta</taxon>
        <taxon>Embryophyta</taxon>
        <taxon>Tracheophyta</taxon>
        <taxon>Spermatophyta</taxon>
        <taxon>Magnoliopsida</taxon>
        <taxon>Liliopsida</taxon>
        <taxon>Poales</taxon>
        <taxon>Poaceae</taxon>
        <taxon>BOP clade</taxon>
        <taxon>Oryzoideae</taxon>
        <taxon>Oryzeae</taxon>
        <taxon>Oryzinae</taxon>
        <taxon>Oryza</taxon>
    </lineage>
</organism>
<dbReference type="Proteomes" id="UP000006591">
    <property type="component" value="Chromosome 1"/>
</dbReference>
<evidence type="ECO:0000256" key="1">
    <source>
        <dbReference type="SAM" id="MobiDB-lite"/>
    </source>
</evidence>
<protein>
    <submittedName>
        <fullName evidence="2">Uncharacterized protein</fullName>
    </submittedName>
</protein>
<keyword evidence="3" id="KW-1185">Reference proteome</keyword>
<name>A0A0E0FQA5_ORYNI</name>
<accession>A0A0E0FQA5</accession>